<dbReference type="CDD" id="cd03135">
    <property type="entry name" value="GATase1_DJ-1"/>
    <property type="match status" value="1"/>
</dbReference>
<dbReference type="GO" id="GO:0005739">
    <property type="term" value="C:mitochondrion"/>
    <property type="evidence" value="ECO:0007669"/>
    <property type="project" value="TreeGrafter"/>
</dbReference>
<accession>A0A8E2JS20</accession>
<dbReference type="PANTHER" id="PTHR48094">
    <property type="entry name" value="PROTEIN/NUCLEIC ACID DEGLYCASE DJ-1-RELATED"/>
    <property type="match status" value="1"/>
</dbReference>
<dbReference type="GO" id="GO:0006979">
    <property type="term" value="P:response to oxidative stress"/>
    <property type="evidence" value="ECO:0007669"/>
    <property type="project" value="TreeGrafter"/>
</dbReference>
<comment type="catalytic activity">
    <reaction evidence="2">
        <text>methylglyoxal + H2O = (R)-lactate + H(+)</text>
        <dbReference type="Rhea" id="RHEA:27754"/>
        <dbReference type="ChEBI" id="CHEBI:15377"/>
        <dbReference type="ChEBI" id="CHEBI:15378"/>
        <dbReference type="ChEBI" id="CHEBI:16004"/>
        <dbReference type="ChEBI" id="CHEBI:17158"/>
        <dbReference type="EC" id="4.2.1.130"/>
    </reaction>
</comment>
<evidence type="ECO:0000256" key="2">
    <source>
        <dbReference type="ARBA" id="ARBA00048082"/>
    </source>
</evidence>
<dbReference type="PANTHER" id="PTHR48094:SF12">
    <property type="entry name" value="PARKINSON DISEASE PROTEIN 7 HOMOLOG"/>
    <property type="match status" value="1"/>
</dbReference>
<dbReference type="NCBIfam" id="TIGR01383">
    <property type="entry name" value="not_thiJ"/>
    <property type="match status" value="1"/>
</dbReference>
<dbReference type="InterPro" id="IPR002818">
    <property type="entry name" value="DJ-1/PfpI"/>
</dbReference>
<protein>
    <recommendedName>
        <fullName evidence="1">D-lactate dehydratase</fullName>
        <ecNumber evidence="1">4.2.1.130</ecNumber>
    </recommendedName>
</protein>
<reference evidence="4 5" key="1">
    <citation type="journal article" date="2016" name="Nat. Commun.">
        <title>Ectomycorrhizal ecology is imprinted in the genome of the dominant symbiotic fungus Cenococcum geophilum.</title>
        <authorList>
            <consortium name="DOE Joint Genome Institute"/>
            <person name="Peter M."/>
            <person name="Kohler A."/>
            <person name="Ohm R.A."/>
            <person name="Kuo A."/>
            <person name="Krutzmann J."/>
            <person name="Morin E."/>
            <person name="Arend M."/>
            <person name="Barry K.W."/>
            <person name="Binder M."/>
            <person name="Choi C."/>
            <person name="Clum A."/>
            <person name="Copeland A."/>
            <person name="Grisel N."/>
            <person name="Haridas S."/>
            <person name="Kipfer T."/>
            <person name="LaButti K."/>
            <person name="Lindquist E."/>
            <person name="Lipzen A."/>
            <person name="Maire R."/>
            <person name="Meier B."/>
            <person name="Mihaltcheva S."/>
            <person name="Molinier V."/>
            <person name="Murat C."/>
            <person name="Poggeler S."/>
            <person name="Quandt C.A."/>
            <person name="Sperisen C."/>
            <person name="Tritt A."/>
            <person name="Tisserant E."/>
            <person name="Crous P.W."/>
            <person name="Henrissat B."/>
            <person name="Nehls U."/>
            <person name="Egli S."/>
            <person name="Spatafora J.W."/>
            <person name="Grigoriev I.V."/>
            <person name="Martin F.M."/>
        </authorList>
    </citation>
    <scope>NUCLEOTIDE SEQUENCE [LARGE SCALE GENOMIC DNA]</scope>
    <source>
        <strain evidence="4 5">CBS 207.34</strain>
    </source>
</reference>
<sequence length="196" mass="20857">MPTALILIADGTEEIEFVTPYDVLIRAGVTVKSVGVNLKNESFAVCSRNVRILPDEPSIDKIAANCDADILILPGGGPGAKAFCDSDTVLKLVRQFRDSGKWVGAICAGPTTLVKSYEKEAGGLQKATITSHPSVEKEIRDKGWSYSSERVVVDGKIVTSRGPGTSLLFALTIVELLCGTQKREEVAGPMIPPATL</sequence>
<proteinExistence type="predicted"/>
<evidence type="ECO:0000313" key="4">
    <source>
        <dbReference type="EMBL" id="OCL07292.1"/>
    </source>
</evidence>
<dbReference type="InterPro" id="IPR006287">
    <property type="entry name" value="DJ-1"/>
</dbReference>
<dbReference type="OrthoDB" id="543156at2759"/>
<dbReference type="EMBL" id="KV749901">
    <property type="protein sequence ID" value="OCL07292.1"/>
    <property type="molecule type" value="Genomic_DNA"/>
</dbReference>
<evidence type="ECO:0000259" key="3">
    <source>
        <dbReference type="Pfam" id="PF01965"/>
    </source>
</evidence>
<dbReference type="Pfam" id="PF01965">
    <property type="entry name" value="DJ-1_PfpI"/>
    <property type="match status" value="1"/>
</dbReference>
<dbReference type="InterPro" id="IPR050325">
    <property type="entry name" value="Prot/Nucl_acid_deglycase"/>
</dbReference>
<dbReference type="InterPro" id="IPR029062">
    <property type="entry name" value="Class_I_gatase-like"/>
</dbReference>
<name>A0A8E2JS20_9PEZI</name>
<gene>
    <name evidence="4" type="ORF">AOQ84DRAFT_355039</name>
</gene>
<dbReference type="AlphaFoldDB" id="A0A8E2JS20"/>
<dbReference type="SUPFAM" id="SSF52317">
    <property type="entry name" value="Class I glutamine amidotransferase-like"/>
    <property type="match status" value="1"/>
</dbReference>
<dbReference type="GO" id="GO:1903189">
    <property type="term" value="P:glyoxal metabolic process"/>
    <property type="evidence" value="ECO:0007669"/>
    <property type="project" value="TreeGrafter"/>
</dbReference>
<evidence type="ECO:0000256" key="1">
    <source>
        <dbReference type="ARBA" id="ARBA00013134"/>
    </source>
</evidence>
<dbReference type="Proteomes" id="UP000250140">
    <property type="component" value="Unassembled WGS sequence"/>
</dbReference>
<dbReference type="Gene3D" id="3.40.50.880">
    <property type="match status" value="1"/>
</dbReference>
<keyword evidence="5" id="KW-1185">Reference proteome</keyword>
<dbReference type="EC" id="4.2.1.130" evidence="1"/>
<feature type="domain" description="DJ-1/PfpI" evidence="3">
    <location>
        <begin position="4"/>
        <end position="175"/>
    </location>
</feature>
<evidence type="ECO:0000313" key="5">
    <source>
        <dbReference type="Proteomes" id="UP000250140"/>
    </source>
</evidence>
<dbReference type="GO" id="GO:0005634">
    <property type="term" value="C:nucleus"/>
    <property type="evidence" value="ECO:0007669"/>
    <property type="project" value="TreeGrafter"/>
</dbReference>
<dbReference type="GO" id="GO:0019172">
    <property type="term" value="F:glyoxalase III activity"/>
    <property type="evidence" value="ECO:0007669"/>
    <property type="project" value="UniProtKB-EC"/>
</dbReference>
<organism evidence="4 5">
    <name type="scientific">Glonium stellatum</name>
    <dbReference type="NCBI Taxonomy" id="574774"/>
    <lineage>
        <taxon>Eukaryota</taxon>
        <taxon>Fungi</taxon>
        <taxon>Dikarya</taxon>
        <taxon>Ascomycota</taxon>
        <taxon>Pezizomycotina</taxon>
        <taxon>Dothideomycetes</taxon>
        <taxon>Pleosporomycetidae</taxon>
        <taxon>Gloniales</taxon>
        <taxon>Gloniaceae</taxon>
        <taxon>Glonium</taxon>
    </lineage>
</organism>